<evidence type="ECO:0000313" key="1">
    <source>
        <dbReference type="EMBL" id="KRX07092.1"/>
    </source>
</evidence>
<name>A0A0V0QY20_PSEPJ</name>
<gene>
    <name evidence="1" type="ORF">PPERSA_05256</name>
</gene>
<dbReference type="InParanoid" id="A0A0V0QY20"/>
<evidence type="ECO:0000313" key="2">
    <source>
        <dbReference type="Proteomes" id="UP000054937"/>
    </source>
</evidence>
<organism evidence="1 2">
    <name type="scientific">Pseudocohnilembus persalinus</name>
    <name type="common">Ciliate</name>
    <dbReference type="NCBI Taxonomy" id="266149"/>
    <lineage>
        <taxon>Eukaryota</taxon>
        <taxon>Sar</taxon>
        <taxon>Alveolata</taxon>
        <taxon>Ciliophora</taxon>
        <taxon>Intramacronucleata</taxon>
        <taxon>Oligohymenophorea</taxon>
        <taxon>Scuticociliatia</taxon>
        <taxon>Philasterida</taxon>
        <taxon>Pseudocohnilembidae</taxon>
        <taxon>Pseudocohnilembus</taxon>
    </lineage>
</organism>
<accession>A0A0V0QY20</accession>
<comment type="caution">
    <text evidence="1">The sequence shown here is derived from an EMBL/GenBank/DDBJ whole genome shotgun (WGS) entry which is preliminary data.</text>
</comment>
<proteinExistence type="predicted"/>
<keyword evidence="2" id="KW-1185">Reference proteome</keyword>
<protein>
    <submittedName>
        <fullName evidence="1">Uncharacterized protein</fullName>
    </submittedName>
</protein>
<dbReference type="Proteomes" id="UP000054937">
    <property type="component" value="Unassembled WGS sequence"/>
</dbReference>
<reference evidence="1 2" key="1">
    <citation type="journal article" date="2015" name="Sci. Rep.">
        <title>Genome of the facultative scuticociliatosis pathogen Pseudocohnilembus persalinus provides insight into its virulence through horizontal gene transfer.</title>
        <authorList>
            <person name="Xiong J."/>
            <person name="Wang G."/>
            <person name="Cheng J."/>
            <person name="Tian M."/>
            <person name="Pan X."/>
            <person name="Warren A."/>
            <person name="Jiang C."/>
            <person name="Yuan D."/>
            <person name="Miao W."/>
        </authorList>
    </citation>
    <scope>NUCLEOTIDE SEQUENCE [LARGE SCALE GENOMIC DNA]</scope>
    <source>
        <strain evidence="1">36N120E</strain>
    </source>
</reference>
<dbReference type="EMBL" id="LDAU01000088">
    <property type="protein sequence ID" value="KRX07092.1"/>
    <property type="molecule type" value="Genomic_DNA"/>
</dbReference>
<sequence>MEEIDFELLEQIIQNSNNNEEKSENTEHITGQNSQILQLIQSDQYSIFTSLMSFIQIQQNIETNKDKQPLQLAALSKNQGKILKIDQNYFPNLIVRGDTILELFNFND</sequence>
<dbReference type="AlphaFoldDB" id="A0A0V0QY20"/>